<feature type="region of interest" description="Disordered" evidence="1">
    <location>
        <begin position="1"/>
        <end position="21"/>
    </location>
</feature>
<sequence length="537" mass="60833">MPGTKSRAATSNPKTGKNTPQVVNIRKQLTQTVVQLIMAQSQHKQISYFRLPVFKGKGLARHAYKKAGTLLLATLIAFTFPLSSHAQLNDRINKTILSVADSTDLTSDTASTALKTSGSPQIYIPKAIHYNKEEIHSDFVLAARRASFKKYLMEKTIKETFSGPLNQYTDYKFENACLSATQFLIKNQYTQRGFEKMFEQYFRLDPSARFALLTAVYGIYPVTFKDKIKEILPYERDPKLFAIAALYDYRIDTSITNRNRLMRQMEKQFAGSSQNVLLRQLSSYLLRHLADQITPTPSVIELFRYQQLWKQKTIYSFQRWDRNYSGLCIVQYEDGHFARDQNGKLKIFRQLARSGSGLPSFITNGNTPQGLYRIAGSRVSIDKLIGPTPTLQSIIPFQSDSVFFRGLPYDSTGTKLDNYKILLPPSWQSYPPMQQSFWAGAAGRRYIVIHGSTLDGSFFEGWSFYPNAPTDGCLSTMESWDTATGALDKSDQLDLVNTYHKTPGGLGLLEVINLDNQKKNVSVEEINALVEKFEASK</sequence>
<dbReference type="OrthoDB" id="525859at2"/>
<organism evidence="2 3">
    <name type="scientific">Arachidicoccus ginsenosidivorans</name>
    <dbReference type="NCBI Taxonomy" id="496057"/>
    <lineage>
        <taxon>Bacteria</taxon>
        <taxon>Pseudomonadati</taxon>
        <taxon>Bacteroidota</taxon>
        <taxon>Chitinophagia</taxon>
        <taxon>Chitinophagales</taxon>
        <taxon>Chitinophagaceae</taxon>
        <taxon>Arachidicoccus</taxon>
    </lineage>
</organism>
<accession>A0A5B8VNU0</accession>
<dbReference type="EMBL" id="CP042434">
    <property type="protein sequence ID" value="QEC72781.1"/>
    <property type="molecule type" value="Genomic_DNA"/>
</dbReference>
<dbReference type="KEGG" id="agi:FSB73_14955"/>
<feature type="compositionally biased region" description="Polar residues" evidence="1">
    <location>
        <begin position="7"/>
        <end position="21"/>
    </location>
</feature>
<proteinExistence type="predicted"/>
<dbReference type="RefSeq" id="WP_146783867.1">
    <property type="nucleotide sequence ID" value="NZ_CP042434.1"/>
</dbReference>
<evidence type="ECO:0000256" key="1">
    <source>
        <dbReference type="SAM" id="MobiDB-lite"/>
    </source>
</evidence>
<reference evidence="2 3" key="1">
    <citation type="journal article" date="2017" name="Int. J. Syst. Evol. Microbiol.">
        <title>Arachidicoccus ginsenosidivorans sp. nov., with ginsenoside-converting activity isolated from ginseng cultivating soil.</title>
        <authorList>
            <person name="Siddiqi M.Z."/>
            <person name="Aslam Z."/>
            <person name="Im W.T."/>
        </authorList>
    </citation>
    <scope>NUCLEOTIDE SEQUENCE [LARGE SCALE GENOMIC DNA]</scope>
    <source>
        <strain evidence="2 3">Gsoil 809</strain>
    </source>
</reference>
<evidence type="ECO:0000313" key="2">
    <source>
        <dbReference type="EMBL" id="QEC72781.1"/>
    </source>
</evidence>
<gene>
    <name evidence="2" type="ORF">FSB73_14955</name>
</gene>
<evidence type="ECO:0000313" key="3">
    <source>
        <dbReference type="Proteomes" id="UP000321291"/>
    </source>
</evidence>
<keyword evidence="3" id="KW-1185">Reference proteome</keyword>
<dbReference type="Proteomes" id="UP000321291">
    <property type="component" value="Chromosome"/>
</dbReference>
<dbReference type="AlphaFoldDB" id="A0A5B8VNU0"/>
<protein>
    <submittedName>
        <fullName evidence="2">Uncharacterized protein</fullName>
    </submittedName>
</protein>
<name>A0A5B8VNU0_9BACT</name>